<feature type="transmembrane region" description="Helical" evidence="15">
    <location>
        <begin position="414"/>
        <end position="439"/>
    </location>
</feature>
<dbReference type="CDD" id="cd11492">
    <property type="entry name" value="SLC5sbd_NIS-SMVT"/>
    <property type="match status" value="1"/>
</dbReference>
<proteinExistence type="inferred from homology"/>
<reference evidence="17 18" key="1">
    <citation type="submission" date="2020-04" db="EMBL/GenBank/DDBJ databases">
        <authorList>
            <person name="Alioto T."/>
            <person name="Alioto T."/>
            <person name="Gomez Garrido J."/>
        </authorList>
    </citation>
    <scope>NUCLEOTIDE SEQUENCE [LARGE SCALE GENOMIC DNA]</scope>
</reference>
<keyword evidence="6 15" id="KW-0812">Transmembrane</keyword>
<feature type="domain" description="LRRNT" evidence="16">
    <location>
        <begin position="629"/>
        <end position="665"/>
    </location>
</feature>
<evidence type="ECO:0000256" key="8">
    <source>
        <dbReference type="ARBA" id="ARBA00022737"/>
    </source>
</evidence>
<comment type="caution">
    <text evidence="17">The sequence shown here is derived from an EMBL/GenBank/DDBJ whole genome shotgun (WGS) entry which is preliminary data.</text>
</comment>
<feature type="transmembrane region" description="Helical" evidence="15">
    <location>
        <begin position="248"/>
        <end position="267"/>
    </location>
</feature>
<feature type="transmembrane region" description="Helical" evidence="15">
    <location>
        <begin position="202"/>
        <end position="222"/>
    </location>
</feature>
<accession>A0A8S1D700</accession>
<name>A0A8S1D700_9INSE</name>
<evidence type="ECO:0000256" key="7">
    <source>
        <dbReference type="ARBA" id="ARBA00022729"/>
    </source>
</evidence>
<dbReference type="Gene3D" id="1.20.1730.10">
    <property type="entry name" value="Sodium/glucose cotransporter"/>
    <property type="match status" value="1"/>
</dbReference>
<dbReference type="PROSITE" id="PS50283">
    <property type="entry name" value="NA_SOLUT_SYMP_3"/>
    <property type="match status" value="1"/>
</dbReference>
<keyword evidence="12 15" id="KW-0472">Membrane</keyword>
<feature type="transmembrane region" description="Helical" evidence="15">
    <location>
        <begin position="62"/>
        <end position="79"/>
    </location>
</feature>
<dbReference type="NCBIfam" id="TIGR00813">
    <property type="entry name" value="sss"/>
    <property type="match status" value="1"/>
</dbReference>
<evidence type="ECO:0000256" key="3">
    <source>
        <dbReference type="ARBA" id="ARBA00022448"/>
    </source>
</evidence>
<dbReference type="GO" id="GO:0005886">
    <property type="term" value="C:plasma membrane"/>
    <property type="evidence" value="ECO:0007669"/>
    <property type="project" value="UniProtKB-SubCell"/>
</dbReference>
<feature type="transmembrane region" description="Helical" evidence="15">
    <location>
        <begin position="608"/>
        <end position="626"/>
    </location>
</feature>
<dbReference type="AlphaFoldDB" id="A0A8S1D700"/>
<feature type="compositionally biased region" description="Low complexity" evidence="14">
    <location>
        <begin position="1243"/>
        <end position="1254"/>
    </location>
</feature>
<keyword evidence="8" id="KW-0677">Repeat</keyword>
<dbReference type="InterPro" id="IPR032675">
    <property type="entry name" value="LRR_dom_sf"/>
</dbReference>
<feature type="transmembrane region" description="Helical" evidence="15">
    <location>
        <begin position="20"/>
        <end position="41"/>
    </location>
</feature>
<dbReference type="SMART" id="SM00364">
    <property type="entry name" value="LRR_BAC"/>
    <property type="match status" value="6"/>
</dbReference>
<comment type="similarity">
    <text evidence="2">Belongs to the sodium:solute symporter (SSF) (TC 2.A.21) family.</text>
</comment>
<evidence type="ECO:0000256" key="9">
    <source>
        <dbReference type="ARBA" id="ARBA00022989"/>
    </source>
</evidence>
<feature type="region of interest" description="Disordered" evidence="14">
    <location>
        <begin position="1243"/>
        <end position="1268"/>
    </location>
</feature>
<feature type="transmembrane region" description="Helical" evidence="15">
    <location>
        <begin position="138"/>
        <end position="158"/>
    </location>
</feature>
<dbReference type="SMART" id="SM00369">
    <property type="entry name" value="LRR_TYP"/>
    <property type="match status" value="12"/>
</dbReference>
<keyword evidence="11" id="KW-0406">Ion transport</keyword>
<dbReference type="Gene3D" id="3.80.10.10">
    <property type="entry name" value="Ribonuclease Inhibitor"/>
    <property type="match status" value="4"/>
</dbReference>
<feature type="transmembrane region" description="Helical" evidence="15">
    <location>
        <begin position="333"/>
        <end position="358"/>
    </location>
</feature>
<feature type="transmembrane region" description="Helical" evidence="15">
    <location>
        <begin position="170"/>
        <end position="190"/>
    </location>
</feature>
<evidence type="ECO:0000256" key="2">
    <source>
        <dbReference type="ARBA" id="ARBA00006434"/>
    </source>
</evidence>
<keyword evidence="10" id="KW-0915">Sodium</keyword>
<keyword evidence="3" id="KW-0813">Transport</keyword>
<evidence type="ECO:0000256" key="15">
    <source>
        <dbReference type="SAM" id="Phobius"/>
    </source>
</evidence>
<evidence type="ECO:0000256" key="14">
    <source>
        <dbReference type="SAM" id="MobiDB-lite"/>
    </source>
</evidence>
<organism evidence="17 18">
    <name type="scientific">Cloeon dipterum</name>
    <dbReference type="NCBI Taxonomy" id="197152"/>
    <lineage>
        <taxon>Eukaryota</taxon>
        <taxon>Metazoa</taxon>
        <taxon>Ecdysozoa</taxon>
        <taxon>Arthropoda</taxon>
        <taxon>Hexapoda</taxon>
        <taxon>Insecta</taxon>
        <taxon>Pterygota</taxon>
        <taxon>Palaeoptera</taxon>
        <taxon>Ephemeroptera</taxon>
        <taxon>Pisciforma</taxon>
        <taxon>Baetidae</taxon>
        <taxon>Cloeon</taxon>
    </lineage>
</organism>
<feature type="transmembrane region" description="Helical" evidence="15">
    <location>
        <begin position="91"/>
        <end position="118"/>
    </location>
</feature>
<evidence type="ECO:0000313" key="17">
    <source>
        <dbReference type="EMBL" id="CAB3376704.1"/>
    </source>
</evidence>
<sequence>MEGNFSSVTFSSVSRRMGGVDLAVFSTMLASSAVIGCYFGLCGGRPKDSAQEYLMGGRKMGMLPIALSLVASFISGITVQGEPAEIYTHGTQYWCVLLVSYLASFVAAMFYIPVFVNLQLTSCYEYLELRFDTKVRKMASICFVIGQIVYIPVVIYIPSLAFSQVTGIDVNFVVPVASAICIFYTTIGGLKAVVWTDTLQSVLMMAAMITVFAIGLGNIGGWDKVWAAGERGQRLEFFNFDPNPMERHTFWTLLVGGFFNYLSPFTTNQGMVQRYLAVPDLKTVYKCMACFATGLVLFKSLSIATGLLLYATYEGCDPVAANRIQRHDQLIPFFVLDVAGHIPGLGGLFVAGVFSAALSSMSTGLNALSGVLVEDLFEPWLRGENKIIWLRTAAAVCGFICLMLVFVVQHLGGVLQAALSLCGITIGTLLGVFTLGMFFPRASSKGAFIGSIVSLLLTGFIAFGAQIAIFAGKLRHPILPISISSCADNSTILTDFHKLHNPHDNSGVWPIFRISYWYYTVVGTMVVIIVGYLVSVLDEDDSRPRRPVKRNLFSPAVQYFLPPDQDVQPVPESDLLVSDHLPDTIGITLAQTPTSVDTLAARMQGSSVLLMQLLIASAASALMPAIHAPCPVDCVCELSGMPRRVDCAGRHLLNFPTDLHPSTQHLDLSNNQISALPPRLSHLAPQLETIILKNNSISTIPDDLFRGLTDLRSVDLSFNRLGAPFSGKIFSTNSRIFDFSLSGNSNLTQVTGLISSDLEILDLSLCNLSFVAGDAFSGLTALRSLNLSFNPLEAFPEGLAVKTLRQLDVSSCNLTTLAANSLARLPNIQQLQISRNKRLELPAEAPLRSRSLLELTADHCDLKGLALSQLPALTHGYFSCNKITGVQTGNFARNSALLEIDLSQNLIRELPHDLFTNAKQLVSVDLSSNRIESVGNDLFECCAALQFLNLSRNDIAGLPDVLTMPSLVIFDLSRCRLQKLPTGPDFLSRMSNLNTLHLSHNELKSIPKLKSASLKSLDLSYCHLKQVVHENVRNLSKLHKINLSGNRLTNLNASTFRDNKNLGSLLLDDNPWFCNCTDPEFVRLWELTERLSEGSRNTLRCQDPDEKSGLLWEEACGQSLPATSPRDNTVLLTVILVACVATIVAAVMCSKRALHSGSKPGGRRRNQPAVPAAAASSDDDSDDAVSVRVPRARVRSEDTRQCTPCADRQQAAAAEQPPTYEEAVLLAASSVSVAIIDPVLSAADASDAESGASESENDVATESRVSEL</sequence>
<dbReference type="InterPro" id="IPR038377">
    <property type="entry name" value="Na/Glc_symporter_sf"/>
</dbReference>
<keyword evidence="9 15" id="KW-1133">Transmembrane helix</keyword>
<feature type="transmembrane region" description="Helical" evidence="15">
    <location>
        <begin position="516"/>
        <end position="537"/>
    </location>
</feature>
<dbReference type="PANTHER" id="PTHR42985:SF21">
    <property type="entry name" value="SODIUM-DEPENDENT MULTIVITAMIN TRANSPORTER-LIKE PROTEIN"/>
    <property type="match status" value="1"/>
</dbReference>
<evidence type="ECO:0000256" key="13">
    <source>
        <dbReference type="ARBA" id="ARBA00023201"/>
    </source>
</evidence>
<keyword evidence="7" id="KW-0732">Signal</keyword>
<feature type="region of interest" description="Disordered" evidence="14">
    <location>
        <begin position="1154"/>
        <end position="1214"/>
    </location>
</feature>
<dbReference type="PROSITE" id="PS51450">
    <property type="entry name" value="LRR"/>
    <property type="match status" value="3"/>
</dbReference>
<dbReference type="SUPFAM" id="SSF52058">
    <property type="entry name" value="L domain-like"/>
    <property type="match status" value="2"/>
</dbReference>
<gene>
    <name evidence="17" type="ORF">CLODIP_2_CD05086</name>
</gene>
<evidence type="ECO:0000259" key="16">
    <source>
        <dbReference type="SMART" id="SM00013"/>
    </source>
</evidence>
<feature type="transmembrane region" description="Helical" evidence="15">
    <location>
        <begin position="388"/>
        <end position="408"/>
    </location>
</feature>
<dbReference type="InterPro" id="IPR001611">
    <property type="entry name" value="Leu-rich_rpt"/>
</dbReference>
<evidence type="ECO:0000256" key="12">
    <source>
        <dbReference type="ARBA" id="ARBA00023136"/>
    </source>
</evidence>
<keyword evidence="13" id="KW-0739">Sodium transport</keyword>
<dbReference type="GO" id="GO:0015293">
    <property type="term" value="F:symporter activity"/>
    <property type="evidence" value="ECO:0007669"/>
    <property type="project" value="TreeGrafter"/>
</dbReference>
<dbReference type="SMART" id="SM00013">
    <property type="entry name" value="LRRNT"/>
    <property type="match status" value="1"/>
</dbReference>
<dbReference type="InterPro" id="IPR001734">
    <property type="entry name" value="Na/solute_symporter"/>
</dbReference>
<evidence type="ECO:0000256" key="11">
    <source>
        <dbReference type="ARBA" id="ARBA00023065"/>
    </source>
</evidence>
<evidence type="ECO:0000256" key="10">
    <source>
        <dbReference type="ARBA" id="ARBA00023053"/>
    </source>
</evidence>
<feature type="transmembrane region" description="Helical" evidence="15">
    <location>
        <begin position="288"/>
        <end position="313"/>
    </location>
</feature>
<dbReference type="InterPro" id="IPR000372">
    <property type="entry name" value="LRRNT"/>
</dbReference>
<evidence type="ECO:0000256" key="4">
    <source>
        <dbReference type="ARBA" id="ARBA00022475"/>
    </source>
</evidence>
<evidence type="ECO:0000313" key="18">
    <source>
        <dbReference type="Proteomes" id="UP000494165"/>
    </source>
</evidence>
<dbReference type="PANTHER" id="PTHR42985">
    <property type="entry name" value="SODIUM-COUPLED MONOCARBOXYLATE TRANSPORTER"/>
    <property type="match status" value="1"/>
</dbReference>
<evidence type="ECO:0000256" key="1">
    <source>
        <dbReference type="ARBA" id="ARBA00004651"/>
    </source>
</evidence>
<protein>
    <recommendedName>
        <fullName evidence="16">LRRNT domain-containing protein</fullName>
    </recommendedName>
</protein>
<keyword evidence="18" id="KW-1185">Reference proteome</keyword>
<dbReference type="GO" id="GO:0006814">
    <property type="term" value="P:sodium ion transport"/>
    <property type="evidence" value="ECO:0007669"/>
    <property type="project" value="UniProtKB-KW"/>
</dbReference>
<keyword evidence="4" id="KW-1003">Cell membrane</keyword>
<dbReference type="InterPro" id="IPR051163">
    <property type="entry name" value="Sodium:Solute_Symporter_SSF"/>
</dbReference>
<comment type="subcellular location">
    <subcellularLocation>
        <location evidence="1">Cell membrane</location>
        <topology evidence="1">Multi-pass membrane protein</topology>
    </subcellularLocation>
</comment>
<dbReference type="OrthoDB" id="1574204at2759"/>
<dbReference type="Pfam" id="PF13855">
    <property type="entry name" value="LRR_8"/>
    <property type="match status" value="3"/>
</dbReference>
<dbReference type="InterPro" id="IPR003591">
    <property type="entry name" value="Leu-rich_rpt_typical-subtyp"/>
</dbReference>
<evidence type="ECO:0000256" key="5">
    <source>
        <dbReference type="ARBA" id="ARBA00022614"/>
    </source>
</evidence>
<feature type="transmembrane region" description="Helical" evidence="15">
    <location>
        <begin position="446"/>
        <end position="471"/>
    </location>
</feature>
<keyword evidence="5" id="KW-0433">Leucine-rich repeat</keyword>
<dbReference type="Pfam" id="PF00474">
    <property type="entry name" value="SSF"/>
    <property type="match status" value="1"/>
</dbReference>
<evidence type="ECO:0000256" key="6">
    <source>
        <dbReference type="ARBA" id="ARBA00022692"/>
    </source>
</evidence>
<dbReference type="EMBL" id="CADEPI010000131">
    <property type="protein sequence ID" value="CAB3376704.1"/>
    <property type="molecule type" value="Genomic_DNA"/>
</dbReference>
<dbReference type="Proteomes" id="UP000494165">
    <property type="component" value="Unassembled WGS sequence"/>
</dbReference>